<reference evidence="2 3" key="1">
    <citation type="journal article" date="2019" name="Sci. Rep.">
        <title>Orb-weaving spider Araneus ventricosus genome elucidates the spidroin gene catalogue.</title>
        <authorList>
            <person name="Kono N."/>
            <person name="Nakamura H."/>
            <person name="Ohtoshi R."/>
            <person name="Moran D.A.P."/>
            <person name="Shinohara A."/>
            <person name="Yoshida Y."/>
            <person name="Fujiwara M."/>
            <person name="Mori M."/>
            <person name="Tomita M."/>
            <person name="Arakawa K."/>
        </authorList>
    </citation>
    <scope>NUCLEOTIDE SEQUENCE [LARGE SCALE GENOMIC DNA]</scope>
</reference>
<sequence>VITHRNCHPFFGGCQIVKKGRPPPYLQGHIEEKPSRRNRCPSTEKNSVVRYRLYETTKTVPFHEVSGIKQPKYIGGYLGVLDETVFPPLSKTADLQNRLAELHEVNIVSTTN</sequence>
<proteinExistence type="predicted"/>
<evidence type="ECO:0000313" key="2">
    <source>
        <dbReference type="EMBL" id="GBL74347.1"/>
    </source>
</evidence>
<keyword evidence="3" id="KW-1185">Reference proteome</keyword>
<dbReference type="EMBL" id="BGPR01155183">
    <property type="protein sequence ID" value="GBL74315.1"/>
    <property type="molecule type" value="Genomic_DNA"/>
</dbReference>
<protein>
    <submittedName>
        <fullName evidence="2">Uncharacterized protein</fullName>
    </submittedName>
</protein>
<name>A0A4Y2A478_ARAVE</name>
<accession>A0A4Y2A478</accession>
<evidence type="ECO:0000313" key="1">
    <source>
        <dbReference type="EMBL" id="GBL74315.1"/>
    </source>
</evidence>
<comment type="caution">
    <text evidence="2">The sequence shown here is derived from an EMBL/GenBank/DDBJ whole genome shotgun (WGS) entry which is preliminary data.</text>
</comment>
<dbReference type="AlphaFoldDB" id="A0A4Y2A478"/>
<gene>
    <name evidence="1" type="ORF">AVEN_62451_1</name>
    <name evidence="2" type="ORF">AVEN_84799_1</name>
</gene>
<dbReference type="Proteomes" id="UP000499080">
    <property type="component" value="Unassembled WGS sequence"/>
</dbReference>
<dbReference type="EMBL" id="BGPR01155189">
    <property type="protein sequence ID" value="GBL74347.1"/>
    <property type="molecule type" value="Genomic_DNA"/>
</dbReference>
<feature type="non-terminal residue" evidence="2">
    <location>
        <position position="1"/>
    </location>
</feature>
<evidence type="ECO:0000313" key="3">
    <source>
        <dbReference type="Proteomes" id="UP000499080"/>
    </source>
</evidence>
<organism evidence="2 3">
    <name type="scientific">Araneus ventricosus</name>
    <name type="common">Orbweaver spider</name>
    <name type="synonym">Epeira ventricosa</name>
    <dbReference type="NCBI Taxonomy" id="182803"/>
    <lineage>
        <taxon>Eukaryota</taxon>
        <taxon>Metazoa</taxon>
        <taxon>Ecdysozoa</taxon>
        <taxon>Arthropoda</taxon>
        <taxon>Chelicerata</taxon>
        <taxon>Arachnida</taxon>
        <taxon>Araneae</taxon>
        <taxon>Araneomorphae</taxon>
        <taxon>Entelegynae</taxon>
        <taxon>Araneoidea</taxon>
        <taxon>Araneidae</taxon>
        <taxon>Araneus</taxon>
    </lineage>
</organism>